<dbReference type="CDD" id="cd03424">
    <property type="entry name" value="NUDIX_ADPRase_Nudt5_UGPPase_Nudt14"/>
    <property type="match status" value="1"/>
</dbReference>
<feature type="domain" description="Nudix hydrolase" evidence="3">
    <location>
        <begin position="48"/>
        <end position="183"/>
    </location>
</feature>
<evidence type="ECO:0000259" key="3">
    <source>
        <dbReference type="PROSITE" id="PS51462"/>
    </source>
</evidence>
<proteinExistence type="predicted"/>
<dbReference type="Gene3D" id="3.90.79.10">
    <property type="entry name" value="Nucleoside Triphosphate Pyrophosphohydrolase"/>
    <property type="match status" value="1"/>
</dbReference>
<accession>A0ABY5P5N1</accession>
<comment type="cofactor">
    <cofactor evidence="1">
        <name>Mg(2+)</name>
        <dbReference type="ChEBI" id="CHEBI:18420"/>
    </cofactor>
</comment>
<organism evidence="4 5">
    <name type="scientific">Fundicoccus culcitae</name>
    <dbReference type="NCBI Taxonomy" id="2969821"/>
    <lineage>
        <taxon>Bacteria</taxon>
        <taxon>Bacillati</taxon>
        <taxon>Bacillota</taxon>
        <taxon>Bacilli</taxon>
        <taxon>Lactobacillales</taxon>
        <taxon>Aerococcaceae</taxon>
        <taxon>Fundicoccus</taxon>
    </lineage>
</organism>
<evidence type="ECO:0000256" key="1">
    <source>
        <dbReference type="ARBA" id="ARBA00001946"/>
    </source>
</evidence>
<sequence>MKVSNDEVGFLKDDKLRATELVFDGKIIQVYKNQLEIEAGLVVERELIHHQPAAAVLAITNEAKVILVKQYRPAVAQAIFEIPAGLLDRMDQNFEEALVGAKRELEEETGYRANKWQALQTFYLSPGYLNEEITLFIATDLYLAPNPLAQDEDERIEIFYFSKDEIKNLLMKGKIVDLKTLFALQYWVNRED</sequence>
<dbReference type="RefSeq" id="WP_313793519.1">
    <property type="nucleotide sequence ID" value="NZ_CP102453.1"/>
</dbReference>
<dbReference type="GO" id="GO:0016787">
    <property type="term" value="F:hydrolase activity"/>
    <property type="evidence" value="ECO:0007669"/>
    <property type="project" value="UniProtKB-KW"/>
</dbReference>
<evidence type="ECO:0000313" key="5">
    <source>
        <dbReference type="Proteomes" id="UP001315967"/>
    </source>
</evidence>
<dbReference type="InterPro" id="IPR015797">
    <property type="entry name" value="NUDIX_hydrolase-like_dom_sf"/>
</dbReference>
<dbReference type="Pfam" id="PF00293">
    <property type="entry name" value="NUDIX"/>
    <property type="match status" value="1"/>
</dbReference>
<reference evidence="4 5" key="1">
    <citation type="submission" date="2022-08" db="EMBL/GenBank/DDBJ databases">
        <title>Aerococcaceae sp. nov isolated from spoiled eye mask.</title>
        <authorList>
            <person name="Zhou G."/>
            <person name="Xie X.-B."/>
            <person name="Shi Q.-S."/>
            <person name="Wang Y.-S."/>
            <person name="Wen X."/>
            <person name="Peng H."/>
            <person name="Yang X.-J."/>
            <person name="Tao H.-B."/>
            <person name="Huang X.-M."/>
        </authorList>
    </citation>
    <scope>NUCLEOTIDE SEQUENCE [LARGE SCALE GENOMIC DNA]</scope>
    <source>
        <strain evidence="5">DM20194951</strain>
    </source>
</reference>
<keyword evidence="2 4" id="KW-0378">Hydrolase</keyword>
<dbReference type="Proteomes" id="UP001315967">
    <property type="component" value="Chromosome"/>
</dbReference>
<evidence type="ECO:0000313" key="4">
    <source>
        <dbReference type="EMBL" id="UUX34017.1"/>
    </source>
</evidence>
<dbReference type="PANTHER" id="PTHR11839">
    <property type="entry name" value="UDP/ADP-SUGAR PYROPHOSPHATASE"/>
    <property type="match status" value="1"/>
</dbReference>
<gene>
    <name evidence="4" type="ORF">NRE15_14215</name>
</gene>
<keyword evidence="5" id="KW-1185">Reference proteome</keyword>
<name>A0ABY5P5N1_9LACT</name>
<dbReference type="SUPFAM" id="SSF55811">
    <property type="entry name" value="Nudix"/>
    <property type="match status" value="1"/>
</dbReference>
<dbReference type="EMBL" id="CP102453">
    <property type="protein sequence ID" value="UUX34017.1"/>
    <property type="molecule type" value="Genomic_DNA"/>
</dbReference>
<evidence type="ECO:0000256" key="2">
    <source>
        <dbReference type="ARBA" id="ARBA00022801"/>
    </source>
</evidence>
<protein>
    <submittedName>
        <fullName evidence="4">NUDIX hydrolase</fullName>
    </submittedName>
</protein>
<dbReference type="PANTHER" id="PTHR11839:SF18">
    <property type="entry name" value="NUDIX HYDROLASE DOMAIN-CONTAINING PROTEIN"/>
    <property type="match status" value="1"/>
</dbReference>
<dbReference type="InterPro" id="IPR000086">
    <property type="entry name" value="NUDIX_hydrolase_dom"/>
</dbReference>
<dbReference type="PROSITE" id="PS51462">
    <property type="entry name" value="NUDIX"/>
    <property type="match status" value="1"/>
</dbReference>